<dbReference type="Pfam" id="PF05137">
    <property type="entry name" value="PilN"/>
    <property type="match status" value="1"/>
</dbReference>
<sequence length="239" mass="24763">MSLLDQTQTQGLGTTSTAGLRLARVNLLPPEIEEARTLRRVQAGLGAGLAVVAVVAAGAYFVQVQDKHHAADELAVTKAETVRLQAEQAKYQDVPRTIAAIDAAATARSTAMANDVLWYRTMNNFAVTIPSNTWMTSLTLALGNSAPTPAATAATGAGTAAAGATPATVLGTVSVNGTALDHPNVATWLDSLGRQPGLSDAYFTSSTRAKIGTTPVVNFVSTASITDAALSHRYDRNGE</sequence>
<dbReference type="Proteomes" id="UP001596189">
    <property type="component" value="Unassembled WGS sequence"/>
</dbReference>
<gene>
    <name evidence="2" type="ORF">ACFQDO_01740</name>
</gene>
<protein>
    <submittedName>
        <fullName evidence="2">PilN domain-containing protein</fullName>
    </submittedName>
</protein>
<dbReference type="PANTHER" id="PTHR40278:SF1">
    <property type="entry name" value="DNA UTILIZATION PROTEIN HOFN"/>
    <property type="match status" value="1"/>
</dbReference>
<evidence type="ECO:0000256" key="1">
    <source>
        <dbReference type="SAM" id="Phobius"/>
    </source>
</evidence>
<evidence type="ECO:0000313" key="2">
    <source>
        <dbReference type="EMBL" id="MFC6005838.1"/>
    </source>
</evidence>
<feature type="transmembrane region" description="Helical" evidence="1">
    <location>
        <begin position="43"/>
        <end position="62"/>
    </location>
</feature>
<keyword evidence="1" id="KW-1133">Transmembrane helix</keyword>
<comment type="caution">
    <text evidence="2">The sequence shown here is derived from an EMBL/GenBank/DDBJ whole genome shotgun (WGS) entry which is preliminary data.</text>
</comment>
<dbReference type="PANTHER" id="PTHR40278">
    <property type="entry name" value="DNA UTILIZATION PROTEIN HOFN"/>
    <property type="match status" value="1"/>
</dbReference>
<dbReference type="RefSeq" id="WP_345716712.1">
    <property type="nucleotide sequence ID" value="NZ_BAABFP010000005.1"/>
</dbReference>
<reference evidence="3" key="1">
    <citation type="journal article" date="2019" name="Int. J. Syst. Evol. Microbiol.">
        <title>The Global Catalogue of Microorganisms (GCM) 10K type strain sequencing project: providing services to taxonomists for standard genome sequencing and annotation.</title>
        <authorList>
            <consortium name="The Broad Institute Genomics Platform"/>
            <consortium name="The Broad Institute Genome Sequencing Center for Infectious Disease"/>
            <person name="Wu L."/>
            <person name="Ma J."/>
        </authorList>
    </citation>
    <scope>NUCLEOTIDE SEQUENCE [LARGE SCALE GENOMIC DNA]</scope>
    <source>
        <strain evidence="3">KACC 14249</strain>
    </source>
</reference>
<keyword evidence="3" id="KW-1185">Reference proteome</keyword>
<keyword evidence="1" id="KW-0472">Membrane</keyword>
<evidence type="ECO:0000313" key="3">
    <source>
        <dbReference type="Proteomes" id="UP001596189"/>
    </source>
</evidence>
<organism evidence="2 3">
    <name type="scientific">Angustibacter luteus</name>
    <dbReference type="NCBI Taxonomy" id="658456"/>
    <lineage>
        <taxon>Bacteria</taxon>
        <taxon>Bacillati</taxon>
        <taxon>Actinomycetota</taxon>
        <taxon>Actinomycetes</taxon>
        <taxon>Kineosporiales</taxon>
        <taxon>Kineosporiaceae</taxon>
    </lineage>
</organism>
<dbReference type="EMBL" id="JBHSRD010000002">
    <property type="protein sequence ID" value="MFC6005838.1"/>
    <property type="molecule type" value="Genomic_DNA"/>
</dbReference>
<accession>A0ABW1JAM2</accession>
<dbReference type="InterPro" id="IPR052534">
    <property type="entry name" value="Extracell_DNA_Util/SecSys_Comp"/>
</dbReference>
<proteinExistence type="predicted"/>
<name>A0ABW1JAM2_9ACTN</name>
<dbReference type="InterPro" id="IPR007813">
    <property type="entry name" value="PilN"/>
</dbReference>
<keyword evidence="1" id="KW-0812">Transmembrane</keyword>